<dbReference type="Gene3D" id="1.10.246.220">
    <property type="match status" value="1"/>
</dbReference>
<feature type="compositionally biased region" description="Basic and acidic residues" evidence="2">
    <location>
        <begin position="177"/>
        <end position="188"/>
    </location>
</feature>
<proteinExistence type="predicted"/>
<dbReference type="SMART" id="SM00717">
    <property type="entry name" value="SANT"/>
    <property type="match status" value="1"/>
</dbReference>
<evidence type="ECO:0000256" key="1">
    <source>
        <dbReference type="ARBA" id="ARBA00023242"/>
    </source>
</evidence>
<dbReference type="PANTHER" id="PTHR46734">
    <property type="entry name" value="TELOMERIC REPEAT-BINDING FACTOR 1 TERF1"/>
    <property type="match status" value="1"/>
</dbReference>
<feature type="compositionally biased region" description="Basic and acidic residues" evidence="2">
    <location>
        <begin position="97"/>
        <end position="112"/>
    </location>
</feature>
<evidence type="ECO:0000259" key="4">
    <source>
        <dbReference type="PROSITE" id="PS51294"/>
    </source>
</evidence>
<evidence type="ECO:0000256" key="2">
    <source>
        <dbReference type="SAM" id="MobiDB-lite"/>
    </source>
</evidence>
<dbReference type="Pfam" id="PF00249">
    <property type="entry name" value="Myb_DNA-binding"/>
    <property type="match status" value="1"/>
</dbReference>
<feature type="region of interest" description="Disordered" evidence="2">
    <location>
        <begin position="81"/>
        <end position="131"/>
    </location>
</feature>
<feature type="domain" description="HTH myb-type" evidence="4">
    <location>
        <begin position="239"/>
        <end position="297"/>
    </location>
</feature>
<dbReference type="InterPro" id="IPR017930">
    <property type="entry name" value="Myb_dom"/>
</dbReference>
<dbReference type="AlphaFoldDB" id="A0A0H5R621"/>
<dbReference type="CDD" id="cd11660">
    <property type="entry name" value="SANT_TRF"/>
    <property type="match status" value="1"/>
</dbReference>
<sequence length="302" mass="34395">MAPIRRTAGEIYQERRAGLETCFLEAVAEDVHRSETDSSGLVLSDEKQTRGLTLLSEQFQADFICDSNRLVSEQNFGEENVDVSSDHYSDNTQETSQQERLRFSNRHVENRVKKPTRRKPITTDEAGLQEGGVLIEKRPRKVDKKRRSRSKILDIDPLDKAMEVANRIEQALASGDYERWSDGEKEGASEVLEAEPASDNDLSIIPYPKHKRRGAKQKLALPDTHLHSVPSPITLVKAESRRRLGKFTDDEVYELKKGIAKHGVGQWKEILEAGNFQEGRTTMDIKDKYRNMVKKNNIAQNH</sequence>
<protein>
    <submittedName>
        <fullName evidence="5">Uncharacterized protein</fullName>
    </submittedName>
</protein>
<keyword evidence="1" id="KW-0539">Nucleus</keyword>
<dbReference type="SUPFAM" id="SSF46689">
    <property type="entry name" value="Homeodomain-like"/>
    <property type="match status" value="1"/>
</dbReference>
<dbReference type="InterPro" id="IPR001005">
    <property type="entry name" value="SANT/Myb"/>
</dbReference>
<dbReference type="InterPro" id="IPR052450">
    <property type="entry name" value="TRBD-Containing_Protein"/>
</dbReference>
<dbReference type="PANTHER" id="PTHR46734:SF1">
    <property type="entry name" value="TELOMERIC REPEAT-BINDING FACTOR 1"/>
    <property type="match status" value="1"/>
</dbReference>
<dbReference type="PROSITE" id="PS50090">
    <property type="entry name" value="MYB_LIKE"/>
    <property type="match status" value="1"/>
</dbReference>
<dbReference type="EMBL" id="HACM01009163">
    <property type="protein sequence ID" value="CRZ09605.1"/>
    <property type="molecule type" value="Transcribed_RNA"/>
</dbReference>
<dbReference type="InterPro" id="IPR009057">
    <property type="entry name" value="Homeodomain-like_sf"/>
</dbReference>
<accession>A0A0H5R621</accession>
<evidence type="ECO:0000259" key="3">
    <source>
        <dbReference type="PROSITE" id="PS50090"/>
    </source>
</evidence>
<name>A0A0H5R621_9EUKA</name>
<feature type="region of interest" description="Disordered" evidence="2">
    <location>
        <begin position="177"/>
        <end position="206"/>
    </location>
</feature>
<feature type="domain" description="Myb-like" evidence="3">
    <location>
        <begin position="239"/>
        <end position="293"/>
    </location>
</feature>
<reference evidence="5" key="1">
    <citation type="submission" date="2015-04" db="EMBL/GenBank/DDBJ databases">
        <title>The genome sequence of the plant pathogenic Rhizarian Plasmodiophora brassicae reveals insights in its biotrophic life cycle and the origin of chitin synthesis.</title>
        <authorList>
            <person name="Schwelm A."/>
            <person name="Fogelqvist J."/>
            <person name="Knaust A."/>
            <person name="Julke S."/>
            <person name="Lilja T."/>
            <person name="Dhandapani V."/>
            <person name="Bonilla-Rosso G."/>
            <person name="Karlsson M."/>
            <person name="Shevchenko A."/>
            <person name="Choi S.R."/>
            <person name="Kim H.G."/>
            <person name="Park J.Y."/>
            <person name="Lim Y.P."/>
            <person name="Ludwig-Muller J."/>
            <person name="Dixelius C."/>
        </authorList>
    </citation>
    <scope>NUCLEOTIDE SEQUENCE</scope>
    <source>
        <tissue evidence="5">Potato root galls</tissue>
    </source>
</reference>
<evidence type="ECO:0000313" key="5">
    <source>
        <dbReference type="EMBL" id="CRZ09605.1"/>
    </source>
</evidence>
<dbReference type="PROSITE" id="PS51294">
    <property type="entry name" value="HTH_MYB"/>
    <property type="match status" value="1"/>
</dbReference>
<organism evidence="5">
    <name type="scientific">Spongospora subterranea</name>
    <dbReference type="NCBI Taxonomy" id="70186"/>
    <lineage>
        <taxon>Eukaryota</taxon>
        <taxon>Sar</taxon>
        <taxon>Rhizaria</taxon>
        <taxon>Endomyxa</taxon>
        <taxon>Phytomyxea</taxon>
        <taxon>Plasmodiophorida</taxon>
        <taxon>Plasmodiophoridae</taxon>
        <taxon>Spongospora</taxon>
    </lineage>
</organism>